<dbReference type="Proteomes" id="UP000076871">
    <property type="component" value="Unassembled WGS sequence"/>
</dbReference>
<dbReference type="PROSITE" id="PS00108">
    <property type="entry name" value="PROTEIN_KINASE_ST"/>
    <property type="match status" value="1"/>
</dbReference>
<feature type="compositionally biased region" description="Acidic residues" evidence="7">
    <location>
        <begin position="249"/>
        <end position="261"/>
    </location>
</feature>
<comment type="similarity">
    <text evidence="5">Belongs to the protein kinase superfamily. Ser/Thr protein kinase family. GCN2 subfamily.</text>
</comment>
<dbReference type="InterPro" id="IPR011009">
    <property type="entry name" value="Kinase-like_dom_sf"/>
</dbReference>
<feature type="region of interest" description="Disordered" evidence="7">
    <location>
        <begin position="802"/>
        <end position="825"/>
    </location>
</feature>
<dbReference type="GO" id="GO:0005634">
    <property type="term" value="C:nucleus"/>
    <property type="evidence" value="ECO:0007669"/>
    <property type="project" value="TreeGrafter"/>
</dbReference>
<feature type="region of interest" description="Disordered" evidence="7">
    <location>
        <begin position="732"/>
        <end position="754"/>
    </location>
</feature>
<name>A0A165F4V6_9APHY</name>
<dbReference type="GO" id="GO:0004672">
    <property type="term" value="F:protein kinase activity"/>
    <property type="evidence" value="ECO:0007669"/>
    <property type="project" value="InterPro"/>
</dbReference>
<proteinExistence type="inferred from homology"/>
<keyword evidence="3" id="KW-0418">Kinase</keyword>
<evidence type="ECO:0000256" key="3">
    <source>
        <dbReference type="ARBA" id="ARBA00022777"/>
    </source>
</evidence>
<dbReference type="Gene3D" id="3.30.200.20">
    <property type="entry name" value="Phosphorylase Kinase, domain 1"/>
    <property type="match status" value="1"/>
</dbReference>
<sequence length="1212" mass="132976">MLAPTPTGDYVSFRPSRRDESVPNSRHSAFESPPRLAGHPFAHSTPLLTPSPLRRHAPPTAEPMDMDDVFQSPLRPPSYTHRPYLARSPRVHFDAPAEDDHRHQQSVYHSPSFVPPPSTSPFVVGPSFRTPARGSTPSLETPDRPILSPKQVNTLLSALIGTNTDRKPASSMCATPQRERTMTPLLITSSTKREGDSASVPFDRLAPLPAPRFTPRCHPNKAQTDMRLRKQEKTMTMLQISDSQRGSDVDSDYDTELEFGEPEASTRRPLLSDSDTSRLGAKVKVKGKRLELVRSPAYDLSIRKNEDVAEAVSPGNHITKRRARARHVSSELLESAQFSSAACVTQVKPVLQHAHHGHSLNAVSPSPTQLHSRHSASSLDILVSRSSRARPTPSILPKLDTQTQPPRPRTFERMASAATLFFGPTIPDPRKSKPASDTGTNTSSGRKKAASKRLHARNRHSYAGRASNSTKWRDDSDASSSLSSSPNRRKREDDSEEERFFNSSDTTSSSSSMREGIPSPKKKQKLSAPSPLLKKFRPRDSGVAFNSSDDDGQPARSCSRPDLLPMPRASTSVSTVNSEEALPTPSFVPSATSGWPAADTTLARSDDESAEDVNAVILRTLMTGSSNVAEGHKGPKKVPGTPVKKVKTANMMVRPWQSVMASKVGHLDFDNNVPKGGRAKSKPRKSMPAAFPILEKENRAAFKIPKLSVDFDADDDDEDVSPIALRRGRYEGLSLGRGSRPQSSSSRSVNDSKGGRMHMHLLMHRSSSNFSSGGETPMATPTRSTVKDWKLLPPRLTLSPVKRQTQVSSQEIATPTASAESAGYDSPSVAASVRHQRAGASMFPQPTPVRAPLFSRPHTHAHPARLPMSHSSPVVNSRARLLPPNDEEQPGRFKRDFEEVDELGTGEFGRVMKVTYNDEVAASLGQEGQLFAVKISKRFEGAKHRLRLREEVDILSHLSARGGHPNVLAYIDSWEEDEALYIRTELCSLGNFAHFLLAYGRAYPKLDESRVWRILTELSDGLRFIHDGGVIHLDLKPENIFITSSGRLKIGDFGMASMWPRPLPPSNAVGTTAFEREGDKMYLAPEVLQGHYGKAADVFSLGITILEAATNIVVPGEGEAWHRLRQEDFSQVDSGLVSLSLEMRGLIRSMLRTDPDARIEIRLVAAHPVVSRARAAMRAVREAEGDVFAASPLGAGGQGFLKEILHRKRGDH</sequence>
<feature type="compositionally biased region" description="Polar residues" evidence="7">
    <location>
        <begin position="569"/>
        <end position="578"/>
    </location>
</feature>
<feature type="compositionally biased region" description="Polar residues" evidence="7">
    <location>
        <begin position="361"/>
        <end position="378"/>
    </location>
</feature>
<evidence type="ECO:0000256" key="1">
    <source>
        <dbReference type="ARBA" id="ARBA00022679"/>
    </source>
</evidence>
<dbReference type="STRING" id="1314785.A0A165F4V6"/>
<evidence type="ECO:0000256" key="4">
    <source>
        <dbReference type="ARBA" id="ARBA00022840"/>
    </source>
</evidence>
<organism evidence="9 10">
    <name type="scientific">Laetiporus sulphureus 93-53</name>
    <dbReference type="NCBI Taxonomy" id="1314785"/>
    <lineage>
        <taxon>Eukaryota</taxon>
        <taxon>Fungi</taxon>
        <taxon>Dikarya</taxon>
        <taxon>Basidiomycota</taxon>
        <taxon>Agaricomycotina</taxon>
        <taxon>Agaricomycetes</taxon>
        <taxon>Polyporales</taxon>
        <taxon>Laetiporus</taxon>
    </lineage>
</organism>
<feature type="compositionally biased region" description="Polar residues" evidence="7">
    <location>
        <begin position="237"/>
        <end position="246"/>
    </location>
</feature>
<feature type="binding site" evidence="6">
    <location>
        <position position="934"/>
    </location>
    <ligand>
        <name>ATP</name>
        <dbReference type="ChEBI" id="CHEBI:30616"/>
    </ligand>
</feature>
<gene>
    <name evidence="9" type="ORF">LAESUDRAFT_697300</name>
</gene>
<keyword evidence="10" id="KW-1185">Reference proteome</keyword>
<evidence type="ECO:0000256" key="5">
    <source>
        <dbReference type="ARBA" id="ARBA00037982"/>
    </source>
</evidence>
<dbReference type="InterPro" id="IPR050339">
    <property type="entry name" value="CC_SR_Kinase"/>
</dbReference>
<dbReference type="InterPro" id="IPR000719">
    <property type="entry name" value="Prot_kinase_dom"/>
</dbReference>
<feature type="compositionally biased region" description="Polar residues" evidence="7">
    <location>
        <begin position="802"/>
        <end position="819"/>
    </location>
</feature>
<protein>
    <recommendedName>
        <fullName evidence="8">Protein kinase domain-containing protein</fullName>
    </recommendedName>
</protein>
<feature type="region of interest" description="Disordered" evidence="7">
    <location>
        <begin position="1"/>
        <end position="87"/>
    </location>
</feature>
<dbReference type="GO" id="GO:0005524">
    <property type="term" value="F:ATP binding"/>
    <property type="evidence" value="ECO:0007669"/>
    <property type="project" value="UniProtKB-UniRule"/>
</dbReference>
<feature type="region of interest" description="Disordered" evidence="7">
    <location>
        <begin position="420"/>
        <end position="593"/>
    </location>
</feature>
<dbReference type="AlphaFoldDB" id="A0A165F4V6"/>
<dbReference type="RefSeq" id="XP_040766130.1">
    <property type="nucleotide sequence ID" value="XM_040906304.1"/>
</dbReference>
<dbReference type="SUPFAM" id="SSF56112">
    <property type="entry name" value="Protein kinase-like (PK-like)"/>
    <property type="match status" value="1"/>
</dbReference>
<feature type="domain" description="Protein kinase" evidence="8">
    <location>
        <begin position="897"/>
        <end position="1170"/>
    </location>
</feature>
<feature type="region of interest" description="Disordered" evidence="7">
    <location>
        <begin position="356"/>
        <end position="408"/>
    </location>
</feature>
<evidence type="ECO:0000256" key="7">
    <source>
        <dbReference type="SAM" id="MobiDB-lite"/>
    </source>
</evidence>
<dbReference type="InterPro" id="IPR017441">
    <property type="entry name" value="Protein_kinase_ATP_BS"/>
</dbReference>
<evidence type="ECO:0000259" key="8">
    <source>
        <dbReference type="PROSITE" id="PS50011"/>
    </source>
</evidence>
<reference evidence="9 10" key="1">
    <citation type="journal article" date="2016" name="Mol. Biol. Evol.">
        <title>Comparative Genomics of Early-Diverging Mushroom-Forming Fungi Provides Insights into the Origins of Lignocellulose Decay Capabilities.</title>
        <authorList>
            <person name="Nagy L.G."/>
            <person name="Riley R."/>
            <person name="Tritt A."/>
            <person name="Adam C."/>
            <person name="Daum C."/>
            <person name="Floudas D."/>
            <person name="Sun H."/>
            <person name="Yadav J.S."/>
            <person name="Pangilinan J."/>
            <person name="Larsson K.H."/>
            <person name="Matsuura K."/>
            <person name="Barry K."/>
            <person name="Labutti K."/>
            <person name="Kuo R."/>
            <person name="Ohm R.A."/>
            <person name="Bhattacharya S.S."/>
            <person name="Shirouzu T."/>
            <person name="Yoshinaga Y."/>
            <person name="Martin F.M."/>
            <person name="Grigoriev I.V."/>
            <person name="Hibbett D.S."/>
        </authorList>
    </citation>
    <scope>NUCLEOTIDE SEQUENCE [LARGE SCALE GENOMIC DNA]</scope>
    <source>
        <strain evidence="9 10">93-53</strain>
    </source>
</reference>
<feature type="compositionally biased region" description="Low complexity" evidence="7">
    <location>
        <begin position="501"/>
        <end position="512"/>
    </location>
</feature>
<dbReference type="GeneID" id="63823333"/>
<dbReference type="Pfam" id="PF00069">
    <property type="entry name" value="Pkinase"/>
    <property type="match status" value="1"/>
</dbReference>
<dbReference type="EMBL" id="KV427615">
    <property type="protein sequence ID" value="KZT08390.1"/>
    <property type="molecule type" value="Genomic_DNA"/>
</dbReference>
<dbReference type="Gene3D" id="1.10.510.10">
    <property type="entry name" value="Transferase(Phosphotransferase) domain 1"/>
    <property type="match status" value="1"/>
</dbReference>
<dbReference type="PANTHER" id="PTHR11042">
    <property type="entry name" value="EUKARYOTIC TRANSLATION INITIATION FACTOR 2-ALPHA KINASE EIF2-ALPHA KINASE -RELATED"/>
    <property type="match status" value="1"/>
</dbReference>
<dbReference type="OrthoDB" id="5337378at2759"/>
<dbReference type="GO" id="GO:0005737">
    <property type="term" value="C:cytoplasm"/>
    <property type="evidence" value="ECO:0007669"/>
    <property type="project" value="TreeGrafter"/>
</dbReference>
<feature type="compositionally biased region" description="Low complexity" evidence="7">
    <location>
        <begin position="732"/>
        <end position="748"/>
    </location>
</feature>
<feature type="compositionally biased region" description="Polar residues" evidence="7">
    <location>
        <begin position="435"/>
        <end position="444"/>
    </location>
</feature>
<dbReference type="SMART" id="SM00220">
    <property type="entry name" value="S_TKc"/>
    <property type="match status" value="1"/>
</dbReference>
<evidence type="ECO:0000313" key="10">
    <source>
        <dbReference type="Proteomes" id="UP000076871"/>
    </source>
</evidence>
<feature type="region of interest" description="Disordered" evidence="7">
    <location>
        <begin position="191"/>
        <end position="220"/>
    </location>
</feature>
<evidence type="ECO:0000313" key="9">
    <source>
        <dbReference type="EMBL" id="KZT08390.1"/>
    </source>
</evidence>
<dbReference type="PROSITE" id="PS50011">
    <property type="entry name" value="PROTEIN_KINASE_DOM"/>
    <property type="match status" value="1"/>
</dbReference>
<keyword evidence="2 6" id="KW-0547">Nucleotide-binding</keyword>
<dbReference type="InterPro" id="IPR008271">
    <property type="entry name" value="Ser/Thr_kinase_AS"/>
</dbReference>
<keyword evidence="4 6" id="KW-0067">ATP-binding</keyword>
<evidence type="ECO:0000256" key="2">
    <source>
        <dbReference type="ARBA" id="ARBA00022741"/>
    </source>
</evidence>
<feature type="compositionally biased region" description="Basic residues" evidence="7">
    <location>
        <begin position="445"/>
        <end position="462"/>
    </location>
</feature>
<dbReference type="PROSITE" id="PS00107">
    <property type="entry name" value="PROTEIN_KINASE_ATP"/>
    <property type="match status" value="1"/>
</dbReference>
<dbReference type="InParanoid" id="A0A165F4V6"/>
<keyword evidence="1" id="KW-0808">Transferase</keyword>
<evidence type="ECO:0000256" key="6">
    <source>
        <dbReference type="PROSITE-ProRule" id="PRU10141"/>
    </source>
</evidence>
<feature type="region of interest" description="Disordered" evidence="7">
    <location>
        <begin position="237"/>
        <end position="274"/>
    </location>
</feature>
<accession>A0A165F4V6</accession>